<comment type="subunit">
    <text evidence="8">Part of the RNA polymerase complex.</text>
</comment>
<sequence>MTEYKCINCKKVVTLDEIGSKAKCPYCSSKILIKLRPKTVKLVKAR</sequence>
<evidence type="ECO:0000256" key="7">
    <source>
        <dbReference type="ARBA" id="ARBA00023163"/>
    </source>
</evidence>
<dbReference type="RefSeq" id="WP_013799102.1">
    <property type="nucleotide sequence ID" value="NC_015562.1"/>
</dbReference>
<dbReference type="SUPFAM" id="SSF63393">
    <property type="entry name" value="RNA polymerase subunits"/>
    <property type="match status" value="1"/>
</dbReference>
<dbReference type="GO" id="GO:0003677">
    <property type="term" value="F:DNA binding"/>
    <property type="evidence" value="ECO:0007669"/>
    <property type="project" value="InterPro"/>
</dbReference>
<keyword evidence="5 8" id="KW-0479">Metal-binding</keyword>
<evidence type="ECO:0000313" key="9">
    <source>
        <dbReference type="EMBL" id="AEF96500.1"/>
    </source>
</evidence>
<keyword evidence="1 8" id="KW-0240">DNA-directed RNA polymerase</keyword>
<dbReference type="EC" id="2.7.7.6" evidence="8"/>
<dbReference type="STRING" id="880724.Metig_0957"/>
<evidence type="ECO:0000256" key="8">
    <source>
        <dbReference type="HAMAP-Rule" id="MF_00615"/>
    </source>
</evidence>
<dbReference type="GO" id="GO:0000428">
    <property type="term" value="C:DNA-directed RNA polymerase complex"/>
    <property type="evidence" value="ECO:0007669"/>
    <property type="project" value="UniProtKB-KW"/>
</dbReference>
<feature type="binding site" evidence="8">
    <location>
        <position position="9"/>
    </location>
    <ligand>
        <name>Zn(2+)</name>
        <dbReference type="ChEBI" id="CHEBI:29105"/>
    </ligand>
</feature>
<dbReference type="HOGENOM" id="CLU_179456_2_1_2"/>
<dbReference type="InterPro" id="IPR006591">
    <property type="entry name" value="RNAP_P/RPABC4"/>
</dbReference>
<dbReference type="NCBIfam" id="NF001608">
    <property type="entry name" value="PRK00398.1-6"/>
    <property type="match status" value="1"/>
</dbReference>
<evidence type="ECO:0000256" key="6">
    <source>
        <dbReference type="ARBA" id="ARBA00022833"/>
    </source>
</evidence>
<dbReference type="GeneID" id="10643803"/>
<dbReference type="KEGG" id="mig:Metig_0957"/>
<keyword evidence="6 8" id="KW-0862">Zinc</keyword>
<dbReference type="GO" id="GO:0006351">
    <property type="term" value="P:DNA-templated transcription"/>
    <property type="evidence" value="ECO:0007669"/>
    <property type="project" value="UniProtKB-UniRule"/>
</dbReference>
<keyword evidence="3 8" id="KW-0808">Transferase</keyword>
<keyword evidence="4 8" id="KW-0548">Nucleotidyltransferase</keyword>
<keyword evidence="2 8" id="KW-0963">Cytoplasm</keyword>
<dbReference type="EMBL" id="CP002737">
    <property type="protein sequence ID" value="AEF96500.1"/>
    <property type="molecule type" value="Genomic_DNA"/>
</dbReference>
<dbReference type="InterPro" id="IPR029040">
    <property type="entry name" value="RPABC4/Spt4"/>
</dbReference>
<organism evidence="10">
    <name type="scientific">Methanotorris igneus (strain DSM 5666 / JCM 11834 / Kol 5)</name>
    <dbReference type="NCBI Taxonomy" id="880724"/>
    <lineage>
        <taxon>Archaea</taxon>
        <taxon>Methanobacteriati</taxon>
        <taxon>Methanobacteriota</taxon>
        <taxon>Methanomada group</taxon>
        <taxon>Methanococci</taxon>
        <taxon>Methanococcales</taxon>
        <taxon>Methanocaldococcaceae</taxon>
        <taxon>Methanotorris</taxon>
    </lineage>
</organism>
<comment type="similarity">
    <text evidence="8">Belongs to the archaeal Rpo12/eukaryotic RPC10 RNA polymerase subunit family.</text>
</comment>
<comment type="subcellular location">
    <subcellularLocation>
        <location evidence="8">Cytoplasm</location>
    </subcellularLocation>
</comment>
<dbReference type="Proteomes" id="UP000009227">
    <property type="component" value="Chromosome"/>
</dbReference>
<evidence type="ECO:0000313" key="10">
    <source>
        <dbReference type="Proteomes" id="UP000009227"/>
    </source>
</evidence>
<evidence type="ECO:0000256" key="5">
    <source>
        <dbReference type="ARBA" id="ARBA00022723"/>
    </source>
</evidence>
<keyword evidence="10" id="KW-1185">Reference proteome</keyword>
<dbReference type="AlphaFoldDB" id="F6BDD9"/>
<proteinExistence type="inferred from homology"/>
<feature type="binding site" evidence="8">
    <location>
        <position position="24"/>
    </location>
    <ligand>
        <name>Zn(2+)</name>
        <dbReference type="ChEBI" id="CHEBI:29105"/>
    </ligand>
</feature>
<comment type="cofactor">
    <cofactor evidence="8">
        <name>Zn(2+)</name>
        <dbReference type="ChEBI" id="CHEBI:29105"/>
    </cofactor>
    <text evidence="8">Binds 1 zinc ion.</text>
</comment>
<dbReference type="OrthoDB" id="129238at2157"/>
<evidence type="ECO:0000256" key="4">
    <source>
        <dbReference type="ARBA" id="ARBA00022695"/>
    </source>
</evidence>
<reference evidence="9 10" key="1">
    <citation type="submission" date="2011-05" db="EMBL/GenBank/DDBJ databases">
        <title>Complete sequence of Methanotorris igneus Kol 5.</title>
        <authorList>
            <consortium name="US DOE Joint Genome Institute"/>
            <person name="Lucas S."/>
            <person name="Han J."/>
            <person name="Lapidus A."/>
            <person name="Cheng J.-F."/>
            <person name="Goodwin L."/>
            <person name="Pitluck S."/>
            <person name="Peters L."/>
            <person name="Mikhailova N."/>
            <person name="Chertkov O."/>
            <person name="Han C."/>
            <person name="Tapia R."/>
            <person name="Land M."/>
            <person name="Hauser L."/>
            <person name="Kyrpides N."/>
            <person name="Ivanova N."/>
            <person name="Pagani I."/>
            <person name="Sieprawska-Lupa M."/>
            <person name="Whitman W."/>
            <person name="Woyke T."/>
        </authorList>
    </citation>
    <scope>NUCLEOTIDE SEQUENCE [LARGE SCALE GENOMIC DNA]</scope>
    <source>
        <strain evidence="10">DSM 5666 / JCM 11834 / Kol 5</strain>
    </source>
</reference>
<keyword evidence="7 8" id="KW-0804">Transcription</keyword>
<comment type="catalytic activity">
    <reaction evidence="8">
        <text>RNA(n) + a ribonucleoside 5'-triphosphate = RNA(n+1) + diphosphate</text>
        <dbReference type="Rhea" id="RHEA:21248"/>
        <dbReference type="Rhea" id="RHEA-COMP:14527"/>
        <dbReference type="Rhea" id="RHEA-COMP:17342"/>
        <dbReference type="ChEBI" id="CHEBI:33019"/>
        <dbReference type="ChEBI" id="CHEBI:61557"/>
        <dbReference type="ChEBI" id="CHEBI:140395"/>
        <dbReference type="EC" id="2.7.7.6"/>
    </reaction>
</comment>
<evidence type="ECO:0000256" key="2">
    <source>
        <dbReference type="ARBA" id="ARBA00022490"/>
    </source>
</evidence>
<dbReference type="Gene3D" id="2.20.28.30">
    <property type="entry name" value="RNA polymerase ii, chain L"/>
    <property type="match status" value="1"/>
</dbReference>
<evidence type="ECO:0000256" key="3">
    <source>
        <dbReference type="ARBA" id="ARBA00022679"/>
    </source>
</evidence>
<comment type="function">
    <text evidence="8">DNA-dependent RNA polymerase (RNAP) catalyzes the transcription of DNA into RNA using the four ribonucleoside triphosphates as substrates.</text>
</comment>
<name>F6BDD9_METIK</name>
<dbReference type="HAMAP" id="MF_00615">
    <property type="entry name" value="RNApol_arch_Rpo12"/>
    <property type="match status" value="1"/>
</dbReference>
<accession>F6BDD9</accession>
<protein>
    <recommendedName>
        <fullName evidence="8">DNA-directed RNA polymerase subunit Rpo12</fullName>
        <ecNumber evidence="8">2.7.7.6</ecNumber>
    </recommendedName>
    <alternativeName>
        <fullName evidence="8">DNA-directed RNA polymerase subunit P</fullName>
    </alternativeName>
</protein>
<dbReference type="GO" id="GO:0005737">
    <property type="term" value="C:cytoplasm"/>
    <property type="evidence" value="ECO:0007669"/>
    <property type="project" value="UniProtKB-SubCell"/>
</dbReference>
<dbReference type="GO" id="GO:0003899">
    <property type="term" value="F:DNA-directed RNA polymerase activity"/>
    <property type="evidence" value="ECO:0007669"/>
    <property type="project" value="UniProtKB-UniRule"/>
</dbReference>
<dbReference type="InterPro" id="IPR023464">
    <property type="entry name" value="Rpo12"/>
</dbReference>
<feature type="binding site" evidence="8">
    <location>
        <position position="27"/>
    </location>
    <ligand>
        <name>Zn(2+)</name>
        <dbReference type="ChEBI" id="CHEBI:29105"/>
    </ligand>
</feature>
<evidence type="ECO:0000256" key="1">
    <source>
        <dbReference type="ARBA" id="ARBA00022478"/>
    </source>
</evidence>
<gene>
    <name evidence="8" type="primary">rpo12</name>
    <name evidence="8" type="synonym">rpoP</name>
    <name evidence="9" type="ordered locus">Metig_0957</name>
</gene>
<dbReference type="SMART" id="SM00659">
    <property type="entry name" value="RPOLCX"/>
    <property type="match status" value="1"/>
</dbReference>
<dbReference type="GO" id="GO:0008270">
    <property type="term" value="F:zinc ion binding"/>
    <property type="evidence" value="ECO:0007669"/>
    <property type="project" value="UniProtKB-UniRule"/>
</dbReference>